<proteinExistence type="predicted"/>
<keyword evidence="6" id="KW-0479">Metal-binding</keyword>
<dbReference type="GO" id="GO:0046872">
    <property type="term" value="F:metal ion binding"/>
    <property type="evidence" value="ECO:0007669"/>
    <property type="project" value="UniProtKB-KW"/>
</dbReference>
<evidence type="ECO:0000256" key="8">
    <source>
        <dbReference type="ARBA" id="ARBA00022909"/>
    </source>
</evidence>
<evidence type="ECO:0000256" key="6">
    <source>
        <dbReference type="ARBA" id="ARBA00022723"/>
    </source>
</evidence>
<keyword evidence="7" id="KW-0460">Magnesium</keyword>
<keyword evidence="8" id="KW-0289">Folate biosynthesis</keyword>
<dbReference type="SUPFAM" id="SSF51717">
    <property type="entry name" value="Dihydropteroate synthetase-like"/>
    <property type="match status" value="1"/>
</dbReference>
<dbReference type="GO" id="GO:0046656">
    <property type="term" value="P:folic acid biosynthetic process"/>
    <property type="evidence" value="ECO:0007669"/>
    <property type="project" value="UniProtKB-KW"/>
</dbReference>
<dbReference type="GO" id="GO:0005829">
    <property type="term" value="C:cytosol"/>
    <property type="evidence" value="ECO:0007669"/>
    <property type="project" value="TreeGrafter"/>
</dbReference>
<accession>A0A455R1S4</accession>
<evidence type="ECO:0000256" key="5">
    <source>
        <dbReference type="ARBA" id="ARBA00022679"/>
    </source>
</evidence>
<dbReference type="CDD" id="cd00739">
    <property type="entry name" value="DHPS"/>
    <property type="match status" value="1"/>
</dbReference>
<name>A0A455R1S4_9GAMM</name>
<dbReference type="InterPro" id="IPR011005">
    <property type="entry name" value="Dihydropteroate_synth-like_sf"/>
</dbReference>
<dbReference type="EMBL" id="LC064121">
    <property type="protein sequence ID" value="BBD50113.1"/>
    <property type="molecule type" value="Genomic_DNA"/>
</dbReference>
<dbReference type="PANTHER" id="PTHR20941:SF1">
    <property type="entry name" value="FOLIC ACID SYNTHESIS PROTEIN FOL1"/>
    <property type="match status" value="1"/>
</dbReference>
<comment type="catalytic activity">
    <reaction evidence="1">
        <text>(7,8-dihydropterin-6-yl)methyl diphosphate + 4-aminobenzoate = 7,8-dihydropteroate + diphosphate</text>
        <dbReference type="Rhea" id="RHEA:19949"/>
        <dbReference type="ChEBI" id="CHEBI:17836"/>
        <dbReference type="ChEBI" id="CHEBI:17839"/>
        <dbReference type="ChEBI" id="CHEBI:33019"/>
        <dbReference type="ChEBI" id="CHEBI:72950"/>
        <dbReference type="EC" id="2.5.1.15"/>
    </reaction>
</comment>
<organism evidence="10">
    <name type="scientific">Haliea sp. ETY-M</name>
    <dbReference type="NCBI Taxonomy" id="1055105"/>
    <lineage>
        <taxon>Bacteria</taxon>
        <taxon>Pseudomonadati</taxon>
        <taxon>Pseudomonadota</taxon>
        <taxon>Gammaproteobacteria</taxon>
        <taxon>Cellvibrionales</taxon>
        <taxon>Halieaceae</taxon>
        <taxon>Haliea</taxon>
    </lineage>
</organism>
<dbReference type="Gene3D" id="3.20.20.20">
    <property type="entry name" value="Dihydropteroate synthase-like"/>
    <property type="match status" value="1"/>
</dbReference>
<protein>
    <recommendedName>
        <fullName evidence="4">dihydropteroate synthase</fullName>
        <ecNumber evidence="4">2.5.1.15</ecNumber>
    </recommendedName>
</protein>
<evidence type="ECO:0000256" key="7">
    <source>
        <dbReference type="ARBA" id="ARBA00022842"/>
    </source>
</evidence>
<dbReference type="GO" id="GO:0004156">
    <property type="term" value="F:dihydropteroate synthase activity"/>
    <property type="evidence" value="ECO:0007669"/>
    <property type="project" value="UniProtKB-EC"/>
</dbReference>
<dbReference type="InterPro" id="IPR006390">
    <property type="entry name" value="DHP_synth_dom"/>
</dbReference>
<dbReference type="PROSITE" id="PS00793">
    <property type="entry name" value="DHPS_2"/>
    <property type="match status" value="1"/>
</dbReference>
<reference evidence="10" key="1">
    <citation type="submission" date="2015-07" db="EMBL/GenBank/DDBJ databases">
        <title>Novel operon containing particulate methane monooxygenase-type genes and epoxyalkane:coenzyme M transferase gene in ethylene-assimilating marine bacterium, Haliea sp. ETY-M.</title>
        <authorList>
            <person name="Suzuki T."/>
            <person name="Habe H."/>
            <person name="Nakajima-Kambe T."/>
            <person name="Fuse H."/>
        </authorList>
    </citation>
    <scope>NUCLEOTIDE SEQUENCE</scope>
    <source>
        <strain evidence="10">ETY-M</strain>
    </source>
</reference>
<evidence type="ECO:0000256" key="1">
    <source>
        <dbReference type="ARBA" id="ARBA00000012"/>
    </source>
</evidence>
<sequence>MGVLNVTPDSFSDGGKWLAGAKPDLDALRRAGAAMCAAGAAILDVGGESTRPGAAPVSEQEELERVIPVIEALRDESDVIISIDTSTPRVMREAAAAGAGLINDVRGLRRDGAVTAAAATGLPVCLMHMQGEPDSMQDRPAYDDAVRDIAGYLQERVAVCAAAGIAAERILLDPGFGFGKTLDHNLQLLARLTELAELGFPLLVGLSRKSLIAKITGRAVDERLAGSIALALLAAERGAAVLRVHDVAETVDVLHILAALRAAEAGNEAVIRHG</sequence>
<dbReference type="InterPro" id="IPR000489">
    <property type="entry name" value="Pterin-binding_dom"/>
</dbReference>
<dbReference type="PANTHER" id="PTHR20941">
    <property type="entry name" value="FOLATE SYNTHESIS PROTEINS"/>
    <property type="match status" value="1"/>
</dbReference>
<keyword evidence="5 10" id="KW-0808">Transferase</keyword>
<evidence type="ECO:0000256" key="3">
    <source>
        <dbReference type="ARBA" id="ARBA00004763"/>
    </source>
</evidence>
<dbReference type="Pfam" id="PF00809">
    <property type="entry name" value="Pterin_bind"/>
    <property type="match status" value="1"/>
</dbReference>
<dbReference type="EC" id="2.5.1.15" evidence="4"/>
<evidence type="ECO:0000313" key="10">
    <source>
        <dbReference type="EMBL" id="BBD50113.1"/>
    </source>
</evidence>
<dbReference type="PROSITE" id="PS50972">
    <property type="entry name" value="PTERIN_BINDING"/>
    <property type="match status" value="1"/>
</dbReference>
<evidence type="ECO:0000256" key="4">
    <source>
        <dbReference type="ARBA" id="ARBA00012458"/>
    </source>
</evidence>
<comment type="cofactor">
    <cofactor evidence="2">
        <name>Mg(2+)</name>
        <dbReference type="ChEBI" id="CHEBI:18420"/>
    </cofactor>
</comment>
<comment type="pathway">
    <text evidence="3">Cofactor biosynthesis; tetrahydrofolate biosynthesis; 7,8-dihydrofolate from 2-amino-4-hydroxy-6-hydroxymethyl-7,8-dihydropteridine diphosphate and 4-aminobenzoate: step 1/2.</text>
</comment>
<dbReference type="NCBIfam" id="TIGR01496">
    <property type="entry name" value="DHPS"/>
    <property type="match status" value="1"/>
</dbReference>
<evidence type="ECO:0000256" key="2">
    <source>
        <dbReference type="ARBA" id="ARBA00001946"/>
    </source>
</evidence>
<feature type="domain" description="Pterin-binding" evidence="9">
    <location>
        <begin position="1"/>
        <end position="255"/>
    </location>
</feature>
<dbReference type="GO" id="GO:0046654">
    <property type="term" value="P:tetrahydrofolate biosynthetic process"/>
    <property type="evidence" value="ECO:0007669"/>
    <property type="project" value="TreeGrafter"/>
</dbReference>
<dbReference type="InterPro" id="IPR045031">
    <property type="entry name" value="DHP_synth-like"/>
</dbReference>
<dbReference type="AlphaFoldDB" id="A0A455R1S4"/>
<evidence type="ECO:0000259" key="9">
    <source>
        <dbReference type="PROSITE" id="PS50972"/>
    </source>
</evidence>